<evidence type="ECO:0000259" key="1">
    <source>
        <dbReference type="Pfam" id="PF07969"/>
    </source>
</evidence>
<feature type="domain" description="Amidohydrolase 3" evidence="1">
    <location>
        <begin position="224"/>
        <end position="413"/>
    </location>
</feature>
<comment type="caution">
    <text evidence="2">The sequence shown here is derived from an EMBL/GenBank/DDBJ whole genome shotgun (WGS) entry which is preliminary data.</text>
</comment>
<evidence type="ECO:0000313" key="3">
    <source>
        <dbReference type="Proteomes" id="UP001482513"/>
    </source>
</evidence>
<dbReference type="RefSeq" id="WP_190703635.1">
    <property type="nucleotide sequence ID" value="NZ_JAMPKX010000007.1"/>
</dbReference>
<reference evidence="2 3" key="1">
    <citation type="submission" date="2022-04" db="EMBL/GenBank/DDBJ databases">
        <title>Positive selection, recombination, and allopatry shape intraspecific diversity of widespread and dominant cyanobacteria.</title>
        <authorList>
            <person name="Wei J."/>
            <person name="Shu W."/>
            <person name="Hu C."/>
        </authorList>
    </citation>
    <scope>NUCLEOTIDE SEQUENCE [LARGE SCALE GENOMIC DNA]</scope>
    <source>
        <strain evidence="2 3">DQ-A4</strain>
    </source>
</reference>
<gene>
    <name evidence="2" type="ORF">NC992_15565</name>
</gene>
<accession>A0ABV0K8P6</accession>
<name>A0ABV0K8P6_9CYAN</name>
<dbReference type="EMBL" id="JAMPKX010000007">
    <property type="protein sequence ID" value="MEP0948302.1"/>
    <property type="molecule type" value="Genomic_DNA"/>
</dbReference>
<sequence>MNSTALPQFLQQAPAHYWLENARLPLACVDGSVTWNAIASLAAPPISEELVAAHLEIQDGQIAAIIPTSQPLDTDQPRWDLRQGLVWPCFADCHTHLDKGQTWFRNPNPDGTFASALKALETDHSHWSAADLYPRMSFGLRCSYAHGTQAVRTHLDCLNGQEEISFAVFDRLRQEWAGKIALQAVCLVSMDYYDRPEAEQLADTVARYGGVLGGVIYPQPGLEAQIDRTFELAEARGLDLDFHADESLDPQAEGLRVVAETKLRRGFAGQVNCGHCCSLSVQAGDRAKDTLALLKQAGISVVSLPMCNLYLQDRQPGRMPRYRGVTLLPELRQFEVAVALASDNCRDAFFAYGDHDMVEVFTQAVRIGQLDRPIGDWPQTITHVPAQIMGLDAGLIGTGRPADLVVFKARSFSELLSRPQGDRVVLRQGSPIDTTLPDYAELDAVVGVA</sequence>
<dbReference type="PANTHER" id="PTHR32027">
    <property type="entry name" value="CYTOSINE DEAMINASE"/>
    <property type="match status" value="1"/>
</dbReference>
<protein>
    <submittedName>
        <fullName evidence="2">Cytosine deaminase</fullName>
        <ecNumber evidence="2">3.5.4.1</ecNumber>
    </submittedName>
</protein>
<dbReference type="Gene3D" id="2.30.40.10">
    <property type="entry name" value="Urease, subunit C, domain 1"/>
    <property type="match status" value="1"/>
</dbReference>
<dbReference type="SUPFAM" id="SSF51556">
    <property type="entry name" value="Metallo-dependent hydrolases"/>
    <property type="match status" value="1"/>
</dbReference>
<dbReference type="CDD" id="cd01293">
    <property type="entry name" value="Bact_CD"/>
    <property type="match status" value="1"/>
</dbReference>
<dbReference type="Proteomes" id="UP001482513">
    <property type="component" value="Unassembled WGS sequence"/>
</dbReference>
<dbReference type="InterPro" id="IPR052349">
    <property type="entry name" value="Metallo-hydrolase_Enzymes"/>
</dbReference>
<dbReference type="GO" id="GO:0004131">
    <property type="term" value="F:cytosine deaminase activity"/>
    <property type="evidence" value="ECO:0007669"/>
    <property type="project" value="UniProtKB-EC"/>
</dbReference>
<dbReference type="InterPro" id="IPR013108">
    <property type="entry name" value="Amidohydro_3"/>
</dbReference>
<dbReference type="InterPro" id="IPR032466">
    <property type="entry name" value="Metal_Hydrolase"/>
</dbReference>
<dbReference type="EC" id="3.5.4.1" evidence="2"/>
<dbReference type="NCBIfam" id="NF005759">
    <property type="entry name" value="PRK07583.1"/>
    <property type="match status" value="1"/>
</dbReference>
<proteinExistence type="predicted"/>
<evidence type="ECO:0000313" key="2">
    <source>
        <dbReference type="EMBL" id="MEP0948302.1"/>
    </source>
</evidence>
<keyword evidence="2" id="KW-0378">Hydrolase</keyword>
<dbReference type="Gene3D" id="3.20.20.140">
    <property type="entry name" value="Metal-dependent hydrolases"/>
    <property type="match status" value="1"/>
</dbReference>
<dbReference type="InterPro" id="IPR011059">
    <property type="entry name" value="Metal-dep_hydrolase_composite"/>
</dbReference>
<organism evidence="2 3">
    <name type="scientific">Leptolyngbya subtilissima DQ-A4</name>
    <dbReference type="NCBI Taxonomy" id="2933933"/>
    <lineage>
        <taxon>Bacteria</taxon>
        <taxon>Bacillati</taxon>
        <taxon>Cyanobacteriota</taxon>
        <taxon>Cyanophyceae</taxon>
        <taxon>Leptolyngbyales</taxon>
        <taxon>Leptolyngbyaceae</taxon>
        <taxon>Leptolyngbya group</taxon>
        <taxon>Leptolyngbya</taxon>
    </lineage>
</organism>
<dbReference type="SUPFAM" id="SSF51338">
    <property type="entry name" value="Composite domain of metallo-dependent hydrolases"/>
    <property type="match status" value="1"/>
</dbReference>
<keyword evidence="3" id="KW-1185">Reference proteome</keyword>
<dbReference type="PANTHER" id="PTHR32027:SF0">
    <property type="entry name" value="CYTOSINE DEAMINASE"/>
    <property type="match status" value="1"/>
</dbReference>
<dbReference type="Pfam" id="PF07969">
    <property type="entry name" value="Amidohydro_3"/>
    <property type="match status" value="1"/>
</dbReference>